<dbReference type="AlphaFoldDB" id="A0A679ICB5"/>
<accession>A0A679ICB5</accession>
<keyword evidence="10" id="KW-1185">Reference proteome</keyword>
<dbReference type="PANTHER" id="PTHR30269">
    <property type="entry name" value="TRANSMEMBRANE PROTEIN YFCA"/>
    <property type="match status" value="1"/>
</dbReference>
<comment type="subcellular location">
    <subcellularLocation>
        <location evidence="1 8">Cell membrane</location>
        <topology evidence="1 8">Multi-pass membrane protein</topology>
    </subcellularLocation>
</comment>
<feature type="transmembrane region" description="Helical" evidence="8">
    <location>
        <begin position="242"/>
        <end position="261"/>
    </location>
</feature>
<dbReference type="OrthoDB" id="9807082at2"/>
<sequence>MSELLTDPLALLIVAVGAFMAGGMNALAGGGTFFSFPALLAAGIPPVMANASNTVALWPASLSSAWVYRKELEKHKSWVIALTIIAVIGGIAGGLLLLAVSNAAFMKMVPWLLLLATALFAFSKQISGLVVRFKSRMGIAHTDDNPRSAGGLAFQFLVTVYGGFFGAGQGILTLAALSIQGVDNIQELNALKNWISAVTYTVSAFTFIIAGAINWPYTLLMVVTATLGGFTGAHIAKYLPAVWLKRLVIVVGSLLTVIYFFKT</sequence>
<evidence type="ECO:0000256" key="1">
    <source>
        <dbReference type="ARBA" id="ARBA00004651"/>
    </source>
</evidence>
<feature type="transmembrane region" description="Helical" evidence="8">
    <location>
        <begin position="9"/>
        <end position="28"/>
    </location>
</feature>
<feature type="transmembrane region" description="Helical" evidence="8">
    <location>
        <begin position="79"/>
        <end position="105"/>
    </location>
</feature>
<keyword evidence="3" id="KW-0813">Transport</keyword>
<dbReference type="EMBL" id="AP022345">
    <property type="protein sequence ID" value="BBU69379.1"/>
    <property type="molecule type" value="Genomic_DNA"/>
</dbReference>
<evidence type="ECO:0000256" key="4">
    <source>
        <dbReference type="ARBA" id="ARBA00022475"/>
    </source>
</evidence>
<reference evidence="10" key="1">
    <citation type="submission" date="2020-01" db="EMBL/GenBank/DDBJ databases">
        <title>Phosphoaccumulans saitamaens gen. nov., sp. nov., a polyphosphate accumulating bacterium isolated from surface river water.</title>
        <authorList>
            <person name="Watanabe K."/>
            <person name="Suda W."/>
        </authorList>
    </citation>
    <scope>NUCLEOTIDE SEQUENCE [LARGE SCALE GENOMIC DNA]</scope>
    <source>
        <strain evidence="10">ICHIAU1</strain>
    </source>
</reference>
<evidence type="ECO:0000313" key="10">
    <source>
        <dbReference type="Proteomes" id="UP000463961"/>
    </source>
</evidence>
<comment type="similarity">
    <text evidence="2 8">Belongs to the 4-toluene sulfonate uptake permease (TSUP) (TC 2.A.102) family.</text>
</comment>
<dbReference type="InterPro" id="IPR002781">
    <property type="entry name" value="TM_pro_TauE-like"/>
</dbReference>
<feature type="transmembrane region" description="Helical" evidence="8">
    <location>
        <begin position="152"/>
        <end position="179"/>
    </location>
</feature>
<feature type="transmembrane region" description="Helical" evidence="8">
    <location>
        <begin position="111"/>
        <end position="131"/>
    </location>
</feature>
<dbReference type="Pfam" id="PF01925">
    <property type="entry name" value="TauE"/>
    <property type="match status" value="1"/>
</dbReference>
<keyword evidence="7 8" id="KW-0472">Membrane</keyword>
<evidence type="ECO:0000256" key="5">
    <source>
        <dbReference type="ARBA" id="ARBA00022692"/>
    </source>
</evidence>
<keyword evidence="4 8" id="KW-1003">Cell membrane</keyword>
<evidence type="ECO:0000256" key="2">
    <source>
        <dbReference type="ARBA" id="ARBA00009142"/>
    </source>
</evidence>
<dbReference type="PANTHER" id="PTHR30269:SF0">
    <property type="entry name" value="MEMBRANE TRANSPORTER PROTEIN YFCA-RELATED"/>
    <property type="match status" value="1"/>
</dbReference>
<dbReference type="RefSeq" id="WP_162071327.1">
    <property type="nucleotide sequence ID" value="NZ_AP019011.1"/>
</dbReference>
<evidence type="ECO:0000256" key="7">
    <source>
        <dbReference type="ARBA" id="ARBA00023136"/>
    </source>
</evidence>
<evidence type="ECO:0000313" key="9">
    <source>
        <dbReference type="EMBL" id="BBU69379.1"/>
    </source>
</evidence>
<name>A0A679ICB5_9RHOO</name>
<evidence type="ECO:0000256" key="8">
    <source>
        <dbReference type="RuleBase" id="RU363041"/>
    </source>
</evidence>
<keyword evidence="6 8" id="KW-1133">Transmembrane helix</keyword>
<dbReference type="InterPro" id="IPR052017">
    <property type="entry name" value="TSUP"/>
</dbReference>
<dbReference type="Proteomes" id="UP000463961">
    <property type="component" value="Chromosome"/>
</dbReference>
<gene>
    <name evidence="9" type="ORF">ICHIAU1_16620</name>
</gene>
<dbReference type="GO" id="GO:0005886">
    <property type="term" value="C:plasma membrane"/>
    <property type="evidence" value="ECO:0007669"/>
    <property type="project" value="UniProtKB-SubCell"/>
</dbReference>
<keyword evidence="5 8" id="KW-0812">Transmembrane</keyword>
<protein>
    <recommendedName>
        <fullName evidence="8">Probable membrane transporter protein</fullName>
    </recommendedName>
</protein>
<feature type="transmembrane region" description="Helical" evidence="8">
    <location>
        <begin position="34"/>
        <end position="58"/>
    </location>
</feature>
<evidence type="ECO:0000256" key="6">
    <source>
        <dbReference type="ARBA" id="ARBA00022989"/>
    </source>
</evidence>
<evidence type="ECO:0000256" key="3">
    <source>
        <dbReference type="ARBA" id="ARBA00022448"/>
    </source>
</evidence>
<proteinExistence type="inferred from homology"/>
<organism evidence="9 10">
    <name type="scientific">Fluviibacter phosphoraccumulans</name>
    <dbReference type="NCBI Taxonomy" id="1751046"/>
    <lineage>
        <taxon>Bacteria</taxon>
        <taxon>Pseudomonadati</taxon>
        <taxon>Pseudomonadota</taxon>
        <taxon>Betaproteobacteria</taxon>
        <taxon>Rhodocyclales</taxon>
        <taxon>Fluviibacteraceae</taxon>
        <taxon>Fluviibacter</taxon>
    </lineage>
</organism>